<dbReference type="RefSeq" id="WP_094246467.1">
    <property type="nucleotide sequence ID" value="NZ_CP017703.1"/>
</dbReference>
<dbReference type="CDD" id="cd13520">
    <property type="entry name" value="PBP2_TAXI_TRAP"/>
    <property type="match status" value="1"/>
</dbReference>
<proteinExistence type="predicted"/>
<dbReference type="PANTHER" id="PTHR42941:SF1">
    <property type="entry name" value="SLL1037 PROTEIN"/>
    <property type="match status" value="1"/>
</dbReference>
<dbReference type="NCBIfam" id="TIGR02122">
    <property type="entry name" value="TRAP_TAXI"/>
    <property type="match status" value="1"/>
</dbReference>
<protein>
    <submittedName>
        <fullName evidence="1">C4-dicarboxylate ABC transporter substrate-binding protein</fullName>
    </submittedName>
</protein>
<dbReference type="KEGG" id="apak:AP3564_10915"/>
<reference evidence="1 2" key="1">
    <citation type="submission" date="2016-10" db="EMBL/GenBank/DDBJ databases">
        <title>The whole genome sequencing and assembly of Aeribacillus pallidus KCTC3564 strain.</title>
        <authorList>
            <person name="Lee Y.-J."/>
            <person name="Park M.-K."/>
            <person name="Yi H."/>
            <person name="Bahn Y.-S."/>
            <person name="Kim J.F."/>
            <person name="Lee D.-W."/>
        </authorList>
    </citation>
    <scope>NUCLEOTIDE SEQUENCE [LARGE SCALE GENOMIC DNA]</scope>
    <source>
        <strain evidence="1 2">KCTC3564</strain>
    </source>
</reference>
<dbReference type="InterPro" id="IPR011852">
    <property type="entry name" value="TRAP_TAXI"/>
</dbReference>
<gene>
    <name evidence="1" type="ORF">AP3564_10915</name>
</gene>
<dbReference type="Proteomes" id="UP000214606">
    <property type="component" value="Chromosome"/>
</dbReference>
<organism evidence="1 2">
    <name type="scientific">Aeribacillus pallidus</name>
    <dbReference type="NCBI Taxonomy" id="33936"/>
    <lineage>
        <taxon>Bacteria</taxon>
        <taxon>Bacillati</taxon>
        <taxon>Bacillota</taxon>
        <taxon>Bacilli</taxon>
        <taxon>Bacillales</taxon>
        <taxon>Bacillaceae</taxon>
        <taxon>Aeribacillus</taxon>
    </lineage>
</organism>
<dbReference type="Gene3D" id="3.40.190.10">
    <property type="entry name" value="Periplasmic binding protein-like II"/>
    <property type="match status" value="2"/>
</dbReference>
<sequence length="341" mass="37547">MNRRWKIIITITSFVLVTILAVKTAAENKGKQFVSVATASTGGTYYPIGVGMANIWSKHLKNEKIQASGQSSAGSIENIELLRNGEAQLAILQGLVATQAFEGKKSFKGKPYKDLRTIAMLWPNVEHFVLMNEKIKTGTIDDIKGTRFSVGPQASGTEQSTIVIMEGLGLTKQDIITEYLGYSDTVSAMRDGRLDGGSLPAGIPTSAVTDMYASGVKASILEVTDEQLQEINAISNSWYRFIIPKGTYPRIEKDIHTIAQPNILATSKEIDERIIYLLTKTLYEHLDEMYEVHSSAKNIKLETALDGLSVPLHIGAYKYFKEAGLDIPQHLIPPEAKIDKQ</sequence>
<dbReference type="SUPFAM" id="SSF53850">
    <property type="entry name" value="Periplasmic binding protein-like II"/>
    <property type="match status" value="1"/>
</dbReference>
<accession>A0A223EAY6</accession>
<evidence type="ECO:0000313" key="1">
    <source>
        <dbReference type="EMBL" id="ASS92373.1"/>
    </source>
</evidence>
<evidence type="ECO:0000313" key="2">
    <source>
        <dbReference type="Proteomes" id="UP000214606"/>
    </source>
</evidence>
<name>A0A223EAY6_9BACI</name>
<dbReference type="Pfam" id="PF16868">
    <property type="entry name" value="NMT1_3"/>
    <property type="match status" value="1"/>
</dbReference>
<dbReference type="EMBL" id="CP017703">
    <property type="protein sequence ID" value="ASS92373.1"/>
    <property type="molecule type" value="Genomic_DNA"/>
</dbReference>
<dbReference type="AlphaFoldDB" id="A0A223EAY6"/>
<dbReference type="PANTHER" id="PTHR42941">
    <property type="entry name" value="SLL1037 PROTEIN"/>
    <property type="match status" value="1"/>
</dbReference>